<dbReference type="GO" id="GO:0030008">
    <property type="term" value="C:TRAPP complex"/>
    <property type="evidence" value="ECO:0007669"/>
    <property type="project" value="TreeGrafter"/>
</dbReference>
<evidence type="ECO:0000256" key="7">
    <source>
        <dbReference type="ARBA" id="ARBA00057720"/>
    </source>
</evidence>
<sequence>MQEDATNVLFELLHDELISYVYSNDIDMKSKQISILESHGFRIGQSLAEQLTKDSSRFKDELEIMKFVCRDFWSAMYQKQVDNLRTNHQGVYVLQDNCFKLLKRISSGKQYLEFAPRFLAIPCGFVRGALANLGINSIVTAEVISMPAVKFQIMIQRV</sequence>
<dbReference type="Gene3D" id="3.30.1380.20">
    <property type="entry name" value="Trafficking protein particle complex subunit 3"/>
    <property type="match status" value="1"/>
</dbReference>
<evidence type="ECO:0000256" key="8">
    <source>
        <dbReference type="ARBA" id="ARBA00074542"/>
    </source>
</evidence>
<comment type="subcellular location">
    <subcellularLocation>
        <location evidence="2">Endoplasmic reticulum</location>
    </subcellularLocation>
    <subcellularLocation>
        <location evidence="1">Golgi apparatus</location>
        <location evidence="1">cis-Golgi network</location>
    </subcellularLocation>
</comment>
<gene>
    <name evidence="9" type="primary">Trappc6b</name>
</gene>
<proteinExistence type="evidence at transcript level"/>
<dbReference type="GO" id="GO:0005801">
    <property type="term" value="C:cis-Golgi network"/>
    <property type="evidence" value="ECO:0007669"/>
    <property type="project" value="TreeGrafter"/>
</dbReference>
<accession>A0A6F9DVR8</accession>
<dbReference type="InterPro" id="IPR007194">
    <property type="entry name" value="TRAPP_component"/>
</dbReference>
<dbReference type="InterPro" id="IPR037992">
    <property type="entry name" value="TRAPPC6/Trs33"/>
</dbReference>
<dbReference type="CDD" id="cd14944">
    <property type="entry name" value="TRAPPC6A_Trs33"/>
    <property type="match status" value="1"/>
</dbReference>
<dbReference type="EMBL" id="LR791367">
    <property type="protein sequence ID" value="CAB3267229.1"/>
    <property type="molecule type" value="mRNA"/>
</dbReference>
<dbReference type="GO" id="GO:0005802">
    <property type="term" value="C:trans-Golgi network"/>
    <property type="evidence" value="ECO:0007669"/>
    <property type="project" value="TreeGrafter"/>
</dbReference>
<dbReference type="GO" id="GO:0005783">
    <property type="term" value="C:endoplasmic reticulum"/>
    <property type="evidence" value="ECO:0007669"/>
    <property type="project" value="UniProtKB-SubCell"/>
</dbReference>
<evidence type="ECO:0000256" key="3">
    <source>
        <dbReference type="ARBA" id="ARBA00006218"/>
    </source>
</evidence>
<dbReference type="InterPro" id="IPR024096">
    <property type="entry name" value="NO_sig/Golgi_transp_ligand-bd"/>
</dbReference>
<evidence type="ECO:0000256" key="4">
    <source>
        <dbReference type="ARBA" id="ARBA00022824"/>
    </source>
</evidence>
<dbReference type="PANTHER" id="PTHR12817">
    <property type="entry name" value="TRAFFICKING PROTEIN PARTICLE COMPLEX SUBUNIT 6B"/>
    <property type="match status" value="1"/>
</dbReference>
<comment type="function">
    <text evidence="7">Component of a transport protein particle (TRAPP) complex that may function in specific stages of inter-organelle traffic. Specifically involved in the early development of neural circuitry, likely by controlling the frequency and amplitude of intracellular calcium transients implicated in the regulation of neuron differentiation and survival.</text>
</comment>
<keyword evidence="5" id="KW-0524">Neurogenesis</keyword>
<dbReference type="AlphaFoldDB" id="A0A6F9DVR8"/>
<dbReference type="Pfam" id="PF04051">
    <property type="entry name" value="TRAPP"/>
    <property type="match status" value="1"/>
</dbReference>
<keyword evidence="4" id="KW-0256">Endoplasmic reticulum</keyword>
<evidence type="ECO:0000256" key="1">
    <source>
        <dbReference type="ARBA" id="ARBA00004222"/>
    </source>
</evidence>
<dbReference type="PANTHER" id="PTHR12817:SF0">
    <property type="entry name" value="GEO08327P1"/>
    <property type="match status" value="1"/>
</dbReference>
<organism evidence="9">
    <name type="scientific">Phallusia mammillata</name>
    <dbReference type="NCBI Taxonomy" id="59560"/>
    <lineage>
        <taxon>Eukaryota</taxon>
        <taxon>Metazoa</taxon>
        <taxon>Chordata</taxon>
        <taxon>Tunicata</taxon>
        <taxon>Ascidiacea</taxon>
        <taxon>Phlebobranchia</taxon>
        <taxon>Ascidiidae</taxon>
        <taxon>Phallusia</taxon>
    </lineage>
</organism>
<keyword evidence="6" id="KW-0333">Golgi apparatus</keyword>
<evidence type="ECO:0000256" key="5">
    <source>
        <dbReference type="ARBA" id="ARBA00022902"/>
    </source>
</evidence>
<dbReference type="FunFam" id="3.30.1380.20:FF:000004">
    <property type="entry name" value="Trafficking protein particle complex subunit 6B"/>
    <property type="match status" value="1"/>
</dbReference>
<dbReference type="GO" id="GO:0006888">
    <property type="term" value="P:endoplasmic reticulum to Golgi vesicle-mediated transport"/>
    <property type="evidence" value="ECO:0007669"/>
    <property type="project" value="TreeGrafter"/>
</dbReference>
<dbReference type="GO" id="GO:0007399">
    <property type="term" value="P:nervous system development"/>
    <property type="evidence" value="ECO:0007669"/>
    <property type="project" value="UniProtKB-KW"/>
</dbReference>
<evidence type="ECO:0000256" key="2">
    <source>
        <dbReference type="ARBA" id="ARBA00004240"/>
    </source>
</evidence>
<comment type="similarity">
    <text evidence="3">Belongs to the TRAPP small subunits family. BET3 subfamily.</text>
</comment>
<protein>
    <recommendedName>
        <fullName evidence="8">Trafficking protein particle complex subunit 6B</fullName>
    </recommendedName>
</protein>
<evidence type="ECO:0000256" key="6">
    <source>
        <dbReference type="ARBA" id="ARBA00023034"/>
    </source>
</evidence>
<dbReference type="SUPFAM" id="SSF111126">
    <property type="entry name" value="Ligand-binding domain in the NO signalling and Golgi transport"/>
    <property type="match status" value="1"/>
</dbReference>
<evidence type="ECO:0000313" key="9">
    <source>
        <dbReference type="EMBL" id="CAB3267229.1"/>
    </source>
</evidence>
<reference evidence="9" key="1">
    <citation type="submission" date="2020-04" db="EMBL/GenBank/DDBJ databases">
        <authorList>
            <person name="Neveu A P."/>
        </authorList>
    </citation>
    <scope>NUCLEOTIDE SEQUENCE</scope>
    <source>
        <tissue evidence="9">Whole embryo</tissue>
    </source>
</reference>
<name>A0A6F9DVR8_9ASCI</name>